<proteinExistence type="predicted"/>
<dbReference type="AlphaFoldDB" id="A0AA38KTK2"/>
<keyword evidence="3" id="KW-1185">Reference proteome</keyword>
<name>A0AA38KTK2_TAXCH</name>
<dbReference type="Proteomes" id="UP000824469">
    <property type="component" value="Unassembled WGS sequence"/>
</dbReference>
<evidence type="ECO:0000256" key="1">
    <source>
        <dbReference type="SAM" id="MobiDB-lite"/>
    </source>
</evidence>
<dbReference type="EMBL" id="JAHRHJ020000007">
    <property type="protein sequence ID" value="KAH9308659.1"/>
    <property type="molecule type" value="Genomic_DNA"/>
</dbReference>
<comment type="caution">
    <text evidence="2">The sequence shown here is derived from an EMBL/GenBank/DDBJ whole genome shotgun (WGS) entry which is preliminary data.</text>
</comment>
<evidence type="ECO:0000313" key="3">
    <source>
        <dbReference type="Proteomes" id="UP000824469"/>
    </source>
</evidence>
<evidence type="ECO:0000313" key="2">
    <source>
        <dbReference type="EMBL" id="KAH9308659.1"/>
    </source>
</evidence>
<protein>
    <submittedName>
        <fullName evidence="2">Uncharacterized protein</fullName>
    </submittedName>
</protein>
<feature type="non-terminal residue" evidence="2">
    <location>
        <position position="1"/>
    </location>
</feature>
<reference evidence="2 3" key="1">
    <citation type="journal article" date="2021" name="Nat. Plants">
        <title>The Taxus genome provides insights into paclitaxel biosynthesis.</title>
        <authorList>
            <person name="Xiong X."/>
            <person name="Gou J."/>
            <person name="Liao Q."/>
            <person name="Li Y."/>
            <person name="Zhou Q."/>
            <person name="Bi G."/>
            <person name="Li C."/>
            <person name="Du R."/>
            <person name="Wang X."/>
            <person name="Sun T."/>
            <person name="Guo L."/>
            <person name="Liang H."/>
            <person name="Lu P."/>
            <person name="Wu Y."/>
            <person name="Zhang Z."/>
            <person name="Ro D.K."/>
            <person name="Shang Y."/>
            <person name="Huang S."/>
            <person name="Yan J."/>
        </authorList>
    </citation>
    <scope>NUCLEOTIDE SEQUENCE [LARGE SCALE GENOMIC DNA]</scope>
    <source>
        <strain evidence="2">Ta-2019</strain>
    </source>
</reference>
<feature type="compositionally biased region" description="Basic and acidic residues" evidence="1">
    <location>
        <begin position="66"/>
        <end position="81"/>
    </location>
</feature>
<organism evidence="2 3">
    <name type="scientific">Taxus chinensis</name>
    <name type="common">Chinese yew</name>
    <name type="synonym">Taxus wallichiana var. chinensis</name>
    <dbReference type="NCBI Taxonomy" id="29808"/>
    <lineage>
        <taxon>Eukaryota</taxon>
        <taxon>Viridiplantae</taxon>
        <taxon>Streptophyta</taxon>
        <taxon>Embryophyta</taxon>
        <taxon>Tracheophyta</taxon>
        <taxon>Spermatophyta</taxon>
        <taxon>Pinopsida</taxon>
        <taxon>Pinidae</taxon>
        <taxon>Conifers II</taxon>
        <taxon>Cupressales</taxon>
        <taxon>Taxaceae</taxon>
        <taxon>Taxus</taxon>
    </lineage>
</organism>
<sequence length="81" mass="9372">IGQFVRIEHTLEALRNLSKRLKKLPGSASDIHETCEMWNDHSTAPDENEMQGIIQKFQEFQNKQSQLEEEKEKGAKDDDSD</sequence>
<feature type="region of interest" description="Disordered" evidence="1">
    <location>
        <begin position="59"/>
        <end position="81"/>
    </location>
</feature>
<accession>A0AA38KTK2</accession>
<gene>
    <name evidence="2" type="ORF">KI387_036570</name>
</gene>